<organism evidence="2 3">
    <name type="scientific">Pelagomonas calceolata</name>
    <dbReference type="NCBI Taxonomy" id="35677"/>
    <lineage>
        <taxon>Eukaryota</taxon>
        <taxon>Sar</taxon>
        <taxon>Stramenopiles</taxon>
        <taxon>Ochrophyta</taxon>
        <taxon>Pelagophyceae</taxon>
        <taxon>Pelagomonadales</taxon>
        <taxon>Pelagomonadaceae</taxon>
        <taxon>Pelagomonas</taxon>
    </lineage>
</organism>
<keyword evidence="3" id="KW-1185">Reference proteome</keyword>
<dbReference type="OrthoDB" id="10662257at2759"/>
<evidence type="ECO:0000256" key="1">
    <source>
        <dbReference type="SAM" id="MobiDB-lite"/>
    </source>
</evidence>
<dbReference type="EMBL" id="CAKKNE010000003">
    <property type="protein sequence ID" value="CAH0372323.1"/>
    <property type="molecule type" value="Genomic_DNA"/>
</dbReference>
<name>A0A8J2SI05_9STRA</name>
<feature type="compositionally biased region" description="Low complexity" evidence="1">
    <location>
        <begin position="150"/>
        <end position="171"/>
    </location>
</feature>
<feature type="region of interest" description="Disordered" evidence="1">
    <location>
        <begin position="133"/>
        <end position="171"/>
    </location>
</feature>
<gene>
    <name evidence="2" type="ORF">PECAL_3P23080</name>
</gene>
<evidence type="ECO:0000313" key="2">
    <source>
        <dbReference type="EMBL" id="CAH0372323.1"/>
    </source>
</evidence>
<sequence length="360" mass="37812">MLQHLRRIRPLLQQQRSYNNIASTAEPDAARAKALQRYGRNLEVQALVVDAQIFRRKGGAPLQASALAFDSSRKVAGGQQVASKEMLTKAVREELRARGLDAIGKPWVVRERLDQARSEADELASLEESLGAETAPVEAARGASASTVLASGAPSDQPDASAAPEPSDATEAAGGIAAKYAAKLAAKRGDGAPAAPTPGDADLLSSAKALVEAADAQRNNDESRWRMGPPGLKGLLTHASRRSMALAVVARPDTSPRELSDLTSQAGVAFDVVVEGEGGLGAAVDQLGLEPHRVLAFVDDASLLSQAKARDLRTVQFVGDGEELPVRRDRRPDYDVSACGDVVGVIDELNGLSFRGGSAM</sequence>
<dbReference type="Proteomes" id="UP000789595">
    <property type="component" value="Unassembled WGS sequence"/>
</dbReference>
<protein>
    <submittedName>
        <fullName evidence="2">Uncharacterized protein</fullName>
    </submittedName>
</protein>
<reference evidence="2" key="1">
    <citation type="submission" date="2021-11" db="EMBL/GenBank/DDBJ databases">
        <authorList>
            <consortium name="Genoscope - CEA"/>
            <person name="William W."/>
        </authorList>
    </citation>
    <scope>NUCLEOTIDE SEQUENCE</scope>
</reference>
<proteinExistence type="predicted"/>
<evidence type="ECO:0000313" key="3">
    <source>
        <dbReference type="Proteomes" id="UP000789595"/>
    </source>
</evidence>
<comment type="caution">
    <text evidence="2">The sequence shown here is derived from an EMBL/GenBank/DDBJ whole genome shotgun (WGS) entry which is preliminary data.</text>
</comment>
<dbReference type="AlphaFoldDB" id="A0A8J2SI05"/>
<accession>A0A8J2SI05</accession>